<keyword evidence="1" id="KW-0464">Manganese</keyword>
<evidence type="ECO:0000259" key="3">
    <source>
        <dbReference type="PROSITE" id="PS50975"/>
    </source>
</evidence>
<dbReference type="RefSeq" id="WP_054478654.1">
    <property type="nucleotide sequence ID" value="NZ_CAWMRL010000024.1"/>
</dbReference>
<dbReference type="Proteomes" id="UP000037727">
    <property type="component" value="Unassembled WGS sequence"/>
</dbReference>
<accession>A0ABR5KCH5</accession>
<sequence>MNYKLFWIVPKDDYINPKSLENTYNEYKTWFKIFDIDFSFISMKHIDVKIEDDLGLYLNGNNLIDGKTAFIISPPNLNSQGLNFSLTLKRLIKQSRNALILNQKIADIDDMEWDKSAQHLFVHQLGVPTLPLSLLGYGCKFSHMMGDFSKNNNHPLMLKPNGSGMGFGIIKSDTFQQSISTAELISTSNLIYNITPYIEGVIDVRLFFLKKELIFIKTRSPVENGYLGNTAFGGKQVIYEKRTFNKTFFKDFRESISKEIIRNSEIIMNNSGADIISIDWLVKENQFYFNEMCTAETGLTKLPENIALKVFGNISSYIKDKLC</sequence>
<gene>
    <name evidence="4" type="ORF">AM629_10350</name>
</gene>
<name>A0ABR5KCH5_9GAMM</name>
<feature type="domain" description="ATP-grasp" evidence="3">
    <location>
        <begin position="119"/>
        <end position="319"/>
    </location>
</feature>
<evidence type="ECO:0000256" key="2">
    <source>
        <dbReference type="PROSITE-ProRule" id="PRU00409"/>
    </source>
</evidence>
<dbReference type="EMBL" id="LJCS01000024">
    <property type="protein sequence ID" value="KOY62120.1"/>
    <property type="molecule type" value="Genomic_DNA"/>
</dbReference>
<dbReference type="Gene3D" id="3.30.1490.20">
    <property type="entry name" value="ATP-grasp fold, A domain"/>
    <property type="match status" value="1"/>
</dbReference>
<reference evidence="4 5" key="1">
    <citation type="submission" date="2015-09" db="EMBL/GenBank/DDBJ databases">
        <title>Draft genome sequence and assembly of Photorhabdus sp. VMG, a bacterial symbiont associated with Heterorhabditis zealandica.</title>
        <authorList>
            <person name="Naidoo S."/>
            <person name="Featherston J."/>
            <person name="Mothupi B."/>
            <person name="Gray V.M."/>
        </authorList>
    </citation>
    <scope>NUCLEOTIDE SEQUENCE [LARGE SCALE GENOMIC DNA]</scope>
    <source>
        <strain evidence="4 5">VMG</strain>
    </source>
</reference>
<evidence type="ECO:0000313" key="5">
    <source>
        <dbReference type="Proteomes" id="UP000037727"/>
    </source>
</evidence>
<proteinExistence type="predicted"/>
<dbReference type="PANTHER" id="PTHR21621">
    <property type="entry name" value="RIBOSOMAL PROTEIN S6 MODIFICATION PROTEIN"/>
    <property type="match status" value="1"/>
</dbReference>
<dbReference type="SUPFAM" id="SSF56059">
    <property type="entry name" value="Glutathione synthetase ATP-binding domain-like"/>
    <property type="match status" value="1"/>
</dbReference>
<dbReference type="Gene3D" id="3.30.470.20">
    <property type="entry name" value="ATP-grasp fold, B domain"/>
    <property type="match status" value="1"/>
</dbReference>
<comment type="caution">
    <text evidence="4">The sequence shown here is derived from an EMBL/GenBank/DDBJ whole genome shotgun (WGS) entry which is preliminary data.</text>
</comment>
<keyword evidence="5" id="KW-1185">Reference proteome</keyword>
<keyword evidence="2" id="KW-0067">ATP-binding</keyword>
<dbReference type="InterPro" id="IPR011761">
    <property type="entry name" value="ATP-grasp"/>
</dbReference>
<protein>
    <recommendedName>
        <fullName evidence="3">ATP-grasp domain-containing protein</fullName>
    </recommendedName>
</protein>
<evidence type="ECO:0000313" key="4">
    <source>
        <dbReference type="EMBL" id="KOY62120.1"/>
    </source>
</evidence>
<keyword evidence="2" id="KW-0547">Nucleotide-binding</keyword>
<dbReference type="InterPro" id="IPR013815">
    <property type="entry name" value="ATP_grasp_subdomain_1"/>
</dbReference>
<dbReference type="PANTHER" id="PTHR21621:SF0">
    <property type="entry name" value="BETA-CITRYLGLUTAMATE SYNTHASE B-RELATED"/>
    <property type="match status" value="1"/>
</dbReference>
<dbReference type="PROSITE" id="PS50975">
    <property type="entry name" value="ATP_GRASP"/>
    <property type="match status" value="1"/>
</dbReference>
<organism evidence="4 5">
    <name type="scientific">Photorhabdus heterorhabditis</name>
    <dbReference type="NCBI Taxonomy" id="880156"/>
    <lineage>
        <taxon>Bacteria</taxon>
        <taxon>Pseudomonadati</taxon>
        <taxon>Pseudomonadota</taxon>
        <taxon>Gammaproteobacteria</taxon>
        <taxon>Enterobacterales</taxon>
        <taxon>Morganellaceae</taxon>
        <taxon>Photorhabdus</taxon>
    </lineage>
</organism>
<evidence type="ECO:0000256" key="1">
    <source>
        <dbReference type="ARBA" id="ARBA00023211"/>
    </source>
</evidence>